<dbReference type="AlphaFoldDB" id="A0A7J3MYG5"/>
<name>A0A7J3MYG5_9CREN</name>
<proteinExistence type="predicted"/>
<protein>
    <submittedName>
        <fullName evidence="2">Uncharacterized protein</fullName>
    </submittedName>
</protein>
<evidence type="ECO:0000313" key="2">
    <source>
        <dbReference type="EMBL" id="HGT98605.1"/>
    </source>
</evidence>
<accession>A0A7J3MYG5</accession>
<reference evidence="2" key="1">
    <citation type="journal article" date="2020" name="mSystems">
        <title>Genome- and Community-Level Interaction Insights into Carbon Utilization and Element Cycling Functions of Hydrothermarchaeota in Hydrothermal Sediment.</title>
        <authorList>
            <person name="Zhou Z."/>
            <person name="Liu Y."/>
            <person name="Xu W."/>
            <person name="Pan J."/>
            <person name="Luo Z.H."/>
            <person name="Li M."/>
        </authorList>
    </citation>
    <scope>NUCLEOTIDE SEQUENCE [LARGE SCALE GENOMIC DNA]</scope>
    <source>
        <strain evidence="1">SpSt-629</strain>
        <strain evidence="2">SpSt-688</strain>
    </source>
</reference>
<comment type="caution">
    <text evidence="2">The sequence shown here is derived from an EMBL/GenBank/DDBJ whole genome shotgun (WGS) entry which is preliminary data.</text>
</comment>
<evidence type="ECO:0000313" key="1">
    <source>
        <dbReference type="EMBL" id="HFQ79417.1"/>
    </source>
</evidence>
<gene>
    <name evidence="1" type="ORF">ENT99_06970</name>
    <name evidence="2" type="ORF">ENU64_04165</name>
</gene>
<organism evidence="2">
    <name type="scientific">Ignisphaera aggregans</name>
    <dbReference type="NCBI Taxonomy" id="334771"/>
    <lineage>
        <taxon>Archaea</taxon>
        <taxon>Thermoproteota</taxon>
        <taxon>Thermoprotei</taxon>
        <taxon>Desulfurococcales</taxon>
        <taxon>Desulfurococcaceae</taxon>
        <taxon>Ignisphaera</taxon>
    </lineage>
</organism>
<sequence>MSKHDINILYKLIEDILFRDVDIENVYKSLVEINDMVIIFNGWCLSNVHDPIYYSICNENLKLIDEVIDSVLKFLETRFIEGKIISGNDVLSKLYNLFLSTYNNLKNIVQNSIIIHGEKVLCKILKPISISDIVIAKGFITPIHISLATILSALGYVEPVYISVQIRK</sequence>
<dbReference type="EMBL" id="DTDH01000130">
    <property type="protein sequence ID" value="HGT98605.1"/>
    <property type="molecule type" value="Genomic_DNA"/>
</dbReference>
<dbReference type="EMBL" id="DTAU01000132">
    <property type="protein sequence ID" value="HFQ79417.1"/>
    <property type="molecule type" value="Genomic_DNA"/>
</dbReference>